<dbReference type="EMBL" id="BLBS01000054">
    <property type="protein sequence ID" value="GET92465.1"/>
    <property type="molecule type" value="Genomic_DNA"/>
</dbReference>
<dbReference type="OrthoDB" id="248431at2759"/>
<evidence type="ECO:0000313" key="2">
    <source>
        <dbReference type="Proteomes" id="UP000419144"/>
    </source>
</evidence>
<organism evidence="1 2">
    <name type="scientific">Leishmania tarentolae</name>
    <name type="common">Sauroleishmania tarentolae</name>
    <dbReference type="NCBI Taxonomy" id="5689"/>
    <lineage>
        <taxon>Eukaryota</taxon>
        <taxon>Discoba</taxon>
        <taxon>Euglenozoa</taxon>
        <taxon>Kinetoplastea</taxon>
        <taxon>Metakinetoplastina</taxon>
        <taxon>Trypanosomatida</taxon>
        <taxon>Trypanosomatidae</taxon>
        <taxon>Leishmaniinae</taxon>
        <taxon>Leishmania</taxon>
        <taxon>lizard Leishmania</taxon>
    </lineage>
</organism>
<name>A0A640KTK9_LEITA</name>
<gene>
    <name evidence="1" type="ORF">LtaPh_3439000</name>
</gene>
<proteinExistence type="predicted"/>
<keyword evidence="2" id="KW-1185">Reference proteome</keyword>
<protein>
    <submittedName>
        <fullName evidence="1">Uncharacterized protein</fullName>
    </submittedName>
</protein>
<comment type="caution">
    <text evidence="1">The sequence shown here is derived from an EMBL/GenBank/DDBJ whole genome shotgun (WGS) entry which is preliminary data.</text>
</comment>
<reference evidence="1" key="1">
    <citation type="submission" date="2019-11" db="EMBL/GenBank/DDBJ databases">
        <title>Leishmania tarentolae CDS.</title>
        <authorList>
            <person name="Goto Y."/>
            <person name="Yamagishi J."/>
        </authorList>
    </citation>
    <scope>NUCLEOTIDE SEQUENCE [LARGE SCALE GENOMIC DNA]</scope>
    <source>
        <strain evidence="1">Parrot Tar II</strain>
    </source>
</reference>
<dbReference type="AlphaFoldDB" id="A0A640KTK9"/>
<sequence length="44" mass="5297">MNYHRTWPILSSHLQLVRWTAISPQILFFCTHGNWVGWTFSLHN</sequence>
<dbReference type="Proteomes" id="UP000419144">
    <property type="component" value="Unassembled WGS sequence"/>
</dbReference>
<dbReference type="VEuPathDB" id="TriTrypDB:LtaPh_3439000"/>
<accession>A0A640KTK9</accession>
<evidence type="ECO:0000313" key="1">
    <source>
        <dbReference type="EMBL" id="GET92465.1"/>
    </source>
</evidence>